<dbReference type="EMBL" id="FQYP01000003">
    <property type="protein sequence ID" value="SHI77852.1"/>
    <property type="molecule type" value="Genomic_DNA"/>
</dbReference>
<evidence type="ECO:0000313" key="2">
    <source>
        <dbReference type="EMBL" id="SHI77852.1"/>
    </source>
</evidence>
<proteinExistence type="predicted"/>
<reference evidence="3" key="1">
    <citation type="submission" date="2016-11" db="EMBL/GenBank/DDBJ databases">
        <authorList>
            <person name="Varghese N."/>
            <person name="Submissions S."/>
        </authorList>
    </citation>
    <scope>NUCLEOTIDE SEQUENCE [LARGE SCALE GENOMIC DNA]</scope>
    <source>
        <strain evidence="3">DSM 22623</strain>
    </source>
</reference>
<keyword evidence="3" id="KW-1185">Reference proteome</keyword>
<keyword evidence="1" id="KW-0812">Transmembrane</keyword>
<keyword evidence="1" id="KW-1133">Transmembrane helix</keyword>
<protein>
    <submittedName>
        <fullName evidence="2">Uncharacterized protein</fullName>
    </submittedName>
</protein>
<organism evidence="2 3">
    <name type="scientific">Aquimarina spongiae</name>
    <dbReference type="NCBI Taxonomy" id="570521"/>
    <lineage>
        <taxon>Bacteria</taxon>
        <taxon>Pseudomonadati</taxon>
        <taxon>Bacteroidota</taxon>
        <taxon>Flavobacteriia</taxon>
        <taxon>Flavobacteriales</taxon>
        <taxon>Flavobacteriaceae</taxon>
        <taxon>Aquimarina</taxon>
    </lineage>
</organism>
<evidence type="ECO:0000256" key="1">
    <source>
        <dbReference type="SAM" id="Phobius"/>
    </source>
</evidence>
<feature type="transmembrane region" description="Helical" evidence="1">
    <location>
        <begin position="73"/>
        <end position="91"/>
    </location>
</feature>
<evidence type="ECO:0000313" key="3">
    <source>
        <dbReference type="Proteomes" id="UP000184432"/>
    </source>
</evidence>
<gene>
    <name evidence="2" type="ORF">SAMN04488508_10372</name>
</gene>
<feature type="transmembrane region" description="Helical" evidence="1">
    <location>
        <begin position="44"/>
        <end position="61"/>
    </location>
</feature>
<name>A0A1M6DXC0_9FLAO</name>
<sequence length="93" mass="10860">MIKLNKIIGLIIILFNIYIVWMYLNLFYQYHFTMILFSYKIPDLILFCLVLIGLIGIFIGNRVYTSKWSIKKGVLIDLSLIALVFIIGQLTNL</sequence>
<keyword evidence="1" id="KW-0472">Membrane</keyword>
<dbReference type="AlphaFoldDB" id="A0A1M6DXC0"/>
<feature type="transmembrane region" description="Helical" evidence="1">
    <location>
        <begin position="7"/>
        <end position="24"/>
    </location>
</feature>
<dbReference type="Proteomes" id="UP000184432">
    <property type="component" value="Unassembled WGS sequence"/>
</dbReference>
<dbReference type="STRING" id="570521.SAMN04488508_10372"/>
<accession>A0A1M6DXC0</accession>